<proteinExistence type="predicted"/>
<dbReference type="Proteomes" id="UP000789524">
    <property type="component" value="Unassembled WGS sequence"/>
</dbReference>
<reference evidence="1" key="1">
    <citation type="submission" date="2021-09" db="EMBL/GenBank/DDBJ databases">
        <authorList>
            <person name="Martin H S."/>
        </authorList>
    </citation>
    <scope>NUCLEOTIDE SEQUENCE</scope>
</reference>
<sequence length="106" mass="11309">MNCIIDVPNLGDAGLIDSTGLALTPRQDISYQYSWVAADTLRNLTRSTSGHTPTLAHVLLNEAALNRASALDDCSQVLSTIIHTAINNWIIADGPALVRLDPNSAL</sequence>
<evidence type="ECO:0000313" key="2">
    <source>
        <dbReference type="Proteomes" id="UP000789524"/>
    </source>
</evidence>
<keyword evidence="2" id="KW-1185">Reference proteome</keyword>
<gene>
    <name evidence="1" type="ORF">DCHRY22_LOCUS7836</name>
</gene>
<evidence type="ECO:0000313" key="1">
    <source>
        <dbReference type="EMBL" id="CAG9567596.1"/>
    </source>
</evidence>
<dbReference type="EMBL" id="CAKASE010000058">
    <property type="protein sequence ID" value="CAG9567596.1"/>
    <property type="molecule type" value="Genomic_DNA"/>
</dbReference>
<dbReference type="AlphaFoldDB" id="A0A8J2QRJ6"/>
<comment type="caution">
    <text evidence="1">The sequence shown here is derived from an EMBL/GenBank/DDBJ whole genome shotgun (WGS) entry which is preliminary data.</text>
</comment>
<organism evidence="1 2">
    <name type="scientific">Danaus chrysippus</name>
    <name type="common">African queen</name>
    <dbReference type="NCBI Taxonomy" id="151541"/>
    <lineage>
        <taxon>Eukaryota</taxon>
        <taxon>Metazoa</taxon>
        <taxon>Ecdysozoa</taxon>
        <taxon>Arthropoda</taxon>
        <taxon>Hexapoda</taxon>
        <taxon>Insecta</taxon>
        <taxon>Pterygota</taxon>
        <taxon>Neoptera</taxon>
        <taxon>Endopterygota</taxon>
        <taxon>Lepidoptera</taxon>
        <taxon>Glossata</taxon>
        <taxon>Ditrysia</taxon>
        <taxon>Papilionoidea</taxon>
        <taxon>Nymphalidae</taxon>
        <taxon>Danainae</taxon>
        <taxon>Danaini</taxon>
        <taxon>Danaina</taxon>
        <taxon>Danaus</taxon>
        <taxon>Anosia</taxon>
    </lineage>
</organism>
<accession>A0A8J2QRJ6</accession>
<protein>
    <submittedName>
        <fullName evidence="1">(African queen) hypothetical protein</fullName>
    </submittedName>
</protein>
<name>A0A8J2QRJ6_9NEOP</name>